<dbReference type="CDD" id="cd02440">
    <property type="entry name" value="AdoMet_MTases"/>
    <property type="match status" value="1"/>
</dbReference>
<accession>A0A8B8EWN8</accession>
<protein>
    <submittedName>
        <fullName evidence="3">Methyltransferase-like protein 27 isoform X1</fullName>
    </submittedName>
</protein>
<keyword evidence="2" id="KW-1185">Reference proteome</keyword>
<sequence length="250" mass="29040">MYRNMIFIEKLHITKQIRQVMASEKARRFQEEGERRDVAAYARRAHREGISREEVAQFYSQWAKSNKYDMDMAPERYRGPRIAADRVSELIPDPRDSARILDIAAGSGFLGQELWTKGFRLIDGLDPSEGMIEAARKKNVYSNLICDFMSEKMLNINTDTYDAVVVTGGMGEGHIPCNALYEMIRIVKPGGYVVIVMREEYLEHVHDYKDKLEPLMKELEISGRWTRVSRRVVPKYSFENNGVIFIYQKK</sequence>
<dbReference type="Proteomes" id="UP000694844">
    <property type="component" value="Chromosome 5"/>
</dbReference>
<dbReference type="OrthoDB" id="3647at2759"/>
<evidence type="ECO:0000313" key="2">
    <source>
        <dbReference type="Proteomes" id="UP000694844"/>
    </source>
</evidence>
<reference evidence="3" key="1">
    <citation type="submission" date="2025-08" db="UniProtKB">
        <authorList>
            <consortium name="RefSeq"/>
        </authorList>
    </citation>
    <scope>IDENTIFICATION</scope>
    <source>
        <tissue evidence="3">Whole sample</tissue>
    </source>
</reference>
<dbReference type="InterPro" id="IPR041698">
    <property type="entry name" value="Methyltransf_25"/>
</dbReference>
<dbReference type="InterPro" id="IPR029063">
    <property type="entry name" value="SAM-dependent_MTases_sf"/>
</dbReference>
<dbReference type="KEGG" id="cvn:111137302"/>
<feature type="domain" description="Methyltransferase" evidence="1">
    <location>
        <begin position="100"/>
        <end position="191"/>
    </location>
</feature>
<name>A0A8B8EWN8_CRAVI</name>
<dbReference type="PANTHER" id="PTHR43591">
    <property type="entry name" value="METHYLTRANSFERASE"/>
    <property type="match status" value="1"/>
</dbReference>
<dbReference type="SUPFAM" id="SSF53335">
    <property type="entry name" value="S-adenosyl-L-methionine-dependent methyltransferases"/>
    <property type="match status" value="1"/>
</dbReference>
<dbReference type="Gene3D" id="3.40.50.150">
    <property type="entry name" value="Vaccinia Virus protein VP39"/>
    <property type="match status" value="1"/>
</dbReference>
<evidence type="ECO:0000313" key="3">
    <source>
        <dbReference type="RefSeq" id="XP_022344425.1"/>
    </source>
</evidence>
<dbReference type="RefSeq" id="XP_022344425.1">
    <property type="nucleotide sequence ID" value="XM_022488717.1"/>
</dbReference>
<dbReference type="PANTHER" id="PTHR43591:SF101">
    <property type="entry name" value="METHYLTRANSFERASE-LIKE PROTEIN 27"/>
    <property type="match status" value="1"/>
</dbReference>
<organism evidence="2 3">
    <name type="scientific">Crassostrea virginica</name>
    <name type="common">Eastern oyster</name>
    <dbReference type="NCBI Taxonomy" id="6565"/>
    <lineage>
        <taxon>Eukaryota</taxon>
        <taxon>Metazoa</taxon>
        <taxon>Spiralia</taxon>
        <taxon>Lophotrochozoa</taxon>
        <taxon>Mollusca</taxon>
        <taxon>Bivalvia</taxon>
        <taxon>Autobranchia</taxon>
        <taxon>Pteriomorphia</taxon>
        <taxon>Ostreida</taxon>
        <taxon>Ostreoidea</taxon>
        <taxon>Ostreidae</taxon>
        <taxon>Crassostrea</taxon>
    </lineage>
</organism>
<dbReference type="GeneID" id="111137302"/>
<dbReference type="AlphaFoldDB" id="A0A8B8EWN8"/>
<dbReference type="Pfam" id="PF13649">
    <property type="entry name" value="Methyltransf_25"/>
    <property type="match status" value="1"/>
</dbReference>
<proteinExistence type="predicted"/>
<gene>
    <name evidence="3" type="primary">LOC111137302</name>
</gene>
<evidence type="ECO:0000259" key="1">
    <source>
        <dbReference type="Pfam" id="PF13649"/>
    </source>
</evidence>